<dbReference type="SUPFAM" id="SSF51735">
    <property type="entry name" value="NAD(P)-binding Rossmann-fold domains"/>
    <property type="match status" value="1"/>
</dbReference>
<dbReference type="STRING" id="164328.H3GUI8"/>
<dbReference type="HOGENOM" id="CLU_023194_7_2_1"/>
<evidence type="ECO:0000259" key="6">
    <source>
        <dbReference type="Pfam" id="PF01408"/>
    </source>
</evidence>
<accession>H3GUI8</accession>
<dbReference type="SUPFAM" id="SSF55347">
    <property type="entry name" value="Glyceraldehyde-3-phosphate dehydrogenase-like, C-terminal domain"/>
    <property type="match status" value="1"/>
</dbReference>
<dbReference type="EMBL" id="DS566051">
    <property type="status" value="NOT_ANNOTATED_CDS"/>
    <property type="molecule type" value="Genomic_DNA"/>
</dbReference>
<organism evidence="8 9">
    <name type="scientific">Phytophthora ramorum</name>
    <name type="common">Sudden oak death agent</name>
    <dbReference type="NCBI Taxonomy" id="164328"/>
    <lineage>
        <taxon>Eukaryota</taxon>
        <taxon>Sar</taxon>
        <taxon>Stramenopiles</taxon>
        <taxon>Oomycota</taxon>
        <taxon>Peronosporomycetes</taxon>
        <taxon>Peronosporales</taxon>
        <taxon>Peronosporaceae</taxon>
        <taxon>Phytophthora</taxon>
    </lineage>
</organism>
<dbReference type="InterPro" id="IPR055170">
    <property type="entry name" value="GFO_IDH_MocA-like_dom"/>
</dbReference>
<evidence type="ECO:0000256" key="5">
    <source>
        <dbReference type="ARBA" id="ARBA00049233"/>
    </source>
</evidence>
<evidence type="ECO:0000256" key="2">
    <source>
        <dbReference type="ARBA" id="ARBA00023002"/>
    </source>
</evidence>
<dbReference type="InterPro" id="IPR050984">
    <property type="entry name" value="Gfo/Idh/MocA_domain"/>
</dbReference>
<reference evidence="9" key="1">
    <citation type="journal article" date="2006" name="Science">
        <title>Phytophthora genome sequences uncover evolutionary origins and mechanisms of pathogenesis.</title>
        <authorList>
            <person name="Tyler B.M."/>
            <person name="Tripathy S."/>
            <person name="Zhang X."/>
            <person name="Dehal P."/>
            <person name="Jiang R.H."/>
            <person name="Aerts A."/>
            <person name="Arredondo F.D."/>
            <person name="Baxter L."/>
            <person name="Bensasson D."/>
            <person name="Beynon J.L."/>
            <person name="Chapman J."/>
            <person name="Damasceno C.M."/>
            <person name="Dorrance A.E."/>
            <person name="Dou D."/>
            <person name="Dickerman A.W."/>
            <person name="Dubchak I.L."/>
            <person name="Garbelotto M."/>
            <person name="Gijzen M."/>
            <person name="Gordon S.G."/>
            <person name="Govers F."/>
            <person name="Grunwald N.J."/>
            <person name="Huang W."/>
            <person name="Ivors K.L."/>
            <person name="Jones R.W."/>
            <person name="Kamoun S."/>
            <person name="Krampis K."/>
            <person name="Lamour K.H."/>
            <person name="Lee M.K."/>
            <person name="McDonald W.H."/>
            <person name="Medina M."/>
            <person name="Meijer H.J."/>
            <person name="Nordberg E.K."/>
            <person name="Maclean D.J."/>
            <person name="Ospina-Giraldo M.D."/>
            <person name="Morris P.F."/>
            <person name="Phuntumart V."/>
            <person name="Putnam N.H."/>
            <person name="Rash S."/>
            <person name="Rose J.K."/>
            <person name="Sakihama Y."/>
            <person name="Salamov A.A."/>
            <person name="Savidor A."/>
            <person name="Scheuring C.F."/>
            <person name="Smith B.M."/>
            <person name="Sobral B.W."/>
            <person name="Terry A."/>
            <person name="Torto-Alalibo T.A."/>
            <person name="Win J."/>
            <person name="Xu Z."/>
            <person name="Zhang H."/>
            <person name="Grigoriev I.V."/>
            <person name="Rokhsar D.S."/>
            <person name="Boore J.L."/>
        </authorList>
    </citation>
    <scope>NUCLEOTIDE SEQUENCE [LARGE SCALE GENOMIC DNA]</scope>
    <source>
        <strain evidence="9">Pr102</strain>
    </source>
</reference>
<dbReference type="GO" id="GO:0047837">
    <property type="term" value="F:D-xylose 1-dehydrogenase (NADP+) activity"/>
    <property type="evidence" value="ECO:0007669"/>
    <property type="project" value="UniProtKB-EC"/>
</dbReference>
<dbReference type="VEuPathDB" id="FungiDB:KRP22_4264"/>
<name>H3GUI8_PHYRM</name>
<dbReference type="EnsemblProtists" id="Phyra80896">
    <property type="protein sequence ID" value="Phyra80896"/>
    <property type="gene ID" value="Phyra80896"/>
</dbReference>
<dbReference type="InParanoid" id="H3GUI8"/>
<dbReference type="InterPro" id="IPR036291">
    <property type="entry name" value="NAD(P)-bd_dom_sf"/>
</dbReference>
<proteinExistence type="inferred from homology"/>
<comment type="catalytic activity">
    <reaction evidence="5">
        <text>D-xylose + NADP(+) = D-xylono-1,5-lactone + NADPH + H(+)</text>
        <dbReference type="Rhea" id="RHEA:22000"/>
        <dbReference type="ChEBI" id="CHEBI:15378"/>
        <dbReference type="ChEBI" id="CHEBI:15867"/>
        <dbReference type="ChEBI" id="CHEBI:53455"/>
        <dbReference type="ChEBI" id="CHEBI:57783"/>
        <dbReference type="ChEBI" id="CHEBI:58349"/>
        <dbReference type="EC" id="1.1.1.179"/>
    </reaction>
</comment>
<dbReference type="Gene3D" id="3.30.360.10">
    <property type="entry name" value="Dihydrodipicolinate Reductase, domain 2"/>
    <property type="match status" value="1"/>
</dbReference>
<dbReference type="Pfam" id="PF22725">
    <property type="entry name" value="GFO_IDH_MocA_C3"/>
    <property type="match status" value="1"/>
</dbReference>
<dbReference type="GO" id="GO:0000166">
    <property type="term" value="F:nucleotide binding"/>
    <property type="evidence" value="ECO:0007669"/>
    <property type="project" value="InterPro"/>
</dbReference>
<dbReference type="PANTHER" id="PTHR22604:SF105">
    <property type="entry name" value="TRANS-1,2-DIHYDROBENZENE-1,2-DIOL DEHYDROGENASE"/>
    <property type="match status" value="1"/>
</dbReference>
<dbReference type="Proteomes" id="UP000005238">
    <property type="component" value="Unassembled WGS sequence"/>
</dbReference>
<keyword evidence="9" id="KW-1185">Reference proteome</keyword>
<reference evidence="8" key="2">
    <citation type="submission" date="2015-06" db="UniProtKB">
        <authorList>
            <consortium name="EnsemblProtists"/>
        </authorList>
    </citation>
    <scope>IDENTIFICATION</scope>
    <source>
        <strain evidence="8">Pr102</strain>
    </source>
</reference>
<comment type="similarity">
    <text evidence="1">Belongs to the Gfo/Idh/MocA family.</text>
</comment>
<evidence type="ECO:0000256" key="3">
    <source>
        <dbReference type="ARBA" id="ARBA00038984"/>
    </source>
</evidence>
<evidence type="ECO:0000313" key="9">
    <source>
        <dbReference type="Proteomes" id="UP000005238"/>
    </source>
</evidence>
<dbReference type="eggNOG" id="KOG2741">
    <property type="taxonomic scope" value="Eukaryota"/>
</dbReference>
<evidence type="ECO:0000256" key="4">
    <source>
        <dbReference type="ARBA" id="ARBA00042988"/>
    </source>
</evidence>
<keyword evidence="2" id="KW-0560">Oxidoreductase</keyword>
<protein>
    <recommendedName>
        <fullName evidence="3">D-xylose 1-dehydrogenase (NADP(+), D-xylono-1,5-lactone-forming)</fullName>
        <ecNumber evidence="3">1.1.1.179</ecNumber>
    </recommendedName>
    <alternativeName>
        <fullName evidence="4">D-xylose-NADP dehydrogenase</fullName>
    </alternativeName>
</protein>
<dbReference type="VEuPathDB" id="FungiDB:KRP23_14421"/>
<evidence type="ECO:0000256" key="1">
    <source>
        <dbReference type="ARBA" id="ARBA00010928"/>
    </source>
</evidence>
<sequence>MGADSQTPLRWGFIGCGNIANDFANALKGVTSEEAKLSACAARSLETAEKFAKTHGFARAYGSYEDLCADPEVDVVYVATIHLVHSEHIALALNHGKHVIVEKPMTLNAKQTASVIELAKTKKLFLMEGVWTRCFPSIKYVRQLIAEGQIGDVHHIHGGLGLGFVTSETEANFRSSSGDGTLLGLGIYPLSFVTMVFGTNPSKIIATGKLSTGGADVYGSATLEFGENRFGTINFTALAELGNSVTITGSKGRIHLPSSAHNATEVKLTQFLENGSQQEKTVLFPWPAPSPNIATPFKYPGSEALVYEAETVIKAIQSGQSHCEEYPLEESLGIAKIMDEILKNIGVVYPTA</sequence>
<feature type="domain" description="Gfo/Idh/MocA-like oxidoreductase N-terminal" evidence="6">
    <location>
        <begin position="9"/>
        <end position="129"/>
    </location>
</feature>
<dbReference type="Pfam" id="PF01408">
    <property type="entry name" value="GFO_IDH_MocA"/>
    <property type="match status" value="1"/>
</dbReference>
<dbReference type="Gene3D" id="3.40.50.720">
    <property type="entry name" value="NAD(P)-binding Rossmann-like Domain"/>
    <property type="match status" value="1"/>
</dbReference>
<dbReference type="OMA" id="HMSLYHL"/>
<evidence type="ECO:0000259" key="7">
    <source>
        <dbReference type="Pfam" id="PF22725"/>
    </source>
</evidence>
<feature type="domain" description="GFO/IDH/MocA-like oxidoreductase" evidence="7">
    <location>
        <begin position="139"/>
        <end position="254"/>
    </location>
</feature>
<evidence type="ECO:0000313" key="8">
    <source>
        <dbReference type="EnsemblProtists" id="Phyra80896"/>
    </source>
</evidence>
<dbReference type="EC" id="1.1.1.179" evidence="3"/>
<dbReference type="AlphaFoldDB" id="H3GUI8"/>
<dbReference type="InterPro" id="IPR000683">
    <property type="entry name" value="Gfo/Idh/MocA-like_OxRdtase_N"/>
</dbReference>
<dbReference type="PANTHER" id="PTHR22604">
    <property type="entry name" value="OXIDOREDUCTASES"/>
    <property type="match status" value="1"/>
</dbReference>